<dbReference type="GO" id="GO:0016616">
    <property type="term" value="F:oxidoreductase activity, acting on the CH-OH group of donors, NAD or NADP as acceptor"/>
    <property type="evidence" value="ECO:0007669"/>
    <property type="project" value="TreeGrafter"/>
</dbReference>
<sequence>MHDHDPTPGSGPVLVTGGSGYLGSHVVDALLRAGHRVRTTVRSLDRADGVRATAARAGAGPGERLDVVQADLASDEGWAEAVKGSKYVLHVASPFPARQPRTEDEVVVPARDGALRVLRAARDHGVRRVVLTSSFAAVGYSRTGGGAYDESDWTDPADDLTPYIKSKAVAERAAWDFMAAEGGELELAVINPPGIFGPVLDRHLSASVLLVKAMLEGALPVVPPLYFDVADVRDVAGAQLRAMTEPGAAGERFLIGSGTATSLHGMARVLSEGLGERAAKVPARELTPEEVREGARTDPALREAASQLGRVPVLRTDKARAVLGWEPRPVRTTVLETAESLFRLGLVEA</sequence>
<reference evidence="4 5" key="1">
    <citation type="submission" date="2017-06" db="EMBL/GenBank/DDBJ databases">
        <authorList>
            <person name="Kim H.J."/>
            <person name="Triplett B.A."/>
        </authorList>
    </citation>
    <scope>NUCLEOTIDE SEQUENCE [LARGE SCALE GENOMIC DNA]</scope>
    <source>
        <strain evidence="4 5">CGMCC 4.1858</strain>
    </source>
</reference>
<dbReference type="InterPro" id="IPR050425">
    <property type="entry name" value="NAD(P)_dehydrat-like"/>
</dbReference>
<evidence type="ECO:0000313" key="5">
    <source>
        <dbReference type="Proteomes" id="UP000198280"/>
    </source>
</evidence>
<dbReference type="AlphaFoldDB" id="A0A239DLM5"/>
<dbReference type="Gene3D" id="3.40.50.720">
    <property type="entry name" value="NAD(P)-binding Rossmann-like Domain"/>
    <property type="match status" value="1"/>
</dbReference>
<dbReference type="FunFam" id="3.40.50.720:FF:000336">
    <property type="entry name" value="Aldehyde reductase"/>
    <property type="match status" value="1"/>
</dbReference>
<dbReference type="PANTHER" id="PTHR10366:SF564">
    <property type="entry name" value="STEROL-4-ALPHA-CARBOXYLATE 3-DEHYDROGENASE, DECARBOXYLATING"/>
    <property type="match status" value="1"/>
</dbReference>
<keyword evidence="1" id="KW-0560">Oxidoreductase</keyword>
<evidence type="ECO:0000259" key="3">
    <source>
        <dbReference type="Pfam" id="PF01370"/>
    </source>
</evidence>
<gene>
    <name evidence="4" type="ORF">SAMN05216252_10520</name>
</gene>
<evidence type="ECO:0000313" key="4">
    <source>
        <dbReference type="EMBL" id="SNS32593.1"/>
    </source>
</evidence>
<protein>
    <submittedName>
        <fullName evidence="4">Dihydroflavonol-4-reductase</fullName>
    </submittedName>
</protein>
<dbReference type="Pfam" id="PF01370">
    <property type="entry name" value="Epimerase"/>
    <property type="match status" value="1"/>
</dbReference>
<dbReference type="PANTHER" id="PTHR10366">
    <property type="entry name" value="NAD DEPENDENT EPIMERASE/DEHYDRATASE"/>
    <property type="match status" value="1"/>
</dbReference>
<dbReference type="SUPFAM" id="SSF51735">
    <property type="entry name" value="NAD(P)-binding Rossmann-fold domains"/>
    <property type="match status" value="1"/>
</dbReference>
<dbReference type="OrthoDB" id="9778052at2"/>
<dbReference type="EMBL" id="FZOF01000005">
    <property type="protein sequence ID" value="SNS32593.1"/>
    <property type="molecule type" value="Genomic_DNA"/>
</dbReference>
<accession>A0A239DLM5</accession>
<dbReference type="InterPro" id="IPR001509">
    <property type="entry name" value="Epimerase_deHydtase"/>
</dbReference>
<comment type="similarity">
    <text evidence="2">Belongs to the NAD(P)-dependent epimerase/dehydratase family. Dihydroflavonol-4-reductase subfamily.</text>
</comment>
<evidence type="ECO:0000256" key="1">
    <source>
        <dbReference type="ARBA" id="ARBA00023002"/>
    </source>
</evidence>
<evidence type="ECO:0000256" key="2">
    <source>
        <dbReference type="ARBA" id="ARBA00023445"/>
    </source>
</evidence>
<keyword evidence="5" id="KW-1185">Reference proteome</keyword>
<proteinExistence type="inferred from homology"/>
<dbReference type="RefSeq" id="WP_089223613.1">
    <property type="nucleotide sequence ID" value="NZ_FZOF01000005.1"/>
</dbReference>
<name>A0A239DLM5_9ACTN</name>
<organism evidence="4 5">
    <name type="scientific">Actinacidiphila glaucinigra</name>
    <dbReference type="NCBI Taxonomy" id="235986"/>
    <lineage>
        <taxon>Bacteria</taxon>
        <taxon>Bacillati</taxon>
        <taxon>Actinomycetota</taxon>
        <taxon>Actinomycetes</taxon>
        <taxon>Kitasatosporales</taxon>
        <taxon>Streptomycetaceae</taxon>
        <taxon>Actinacidiphila</taxon>
    </lineage>
</organism>
<dbReference type="InterPro" id="IPR036291">
    <property type="entry name" value="NAD(P)-bd_dom_sf"/>
</dbReference>
<dbReference type="Proteomes" id="UP000198280">
    <property type="component" value="Unassembled WGS sequence"/>
</dbReference>
<feature type="domain" description="NAD-dependent epimerase/dehydratase" evidence="3">
    <location>
        <begin position="13"/>
        <end position="256"/>
    </location>
</feature>